<keyword evidence="4" id="KW-1185">Reference proteome</keyword>
<organism evidence="1 4">
    <name type="scientific">Lihuaxuella thermophila</name>
    <dbReference type="NCBI Taxonomy" id="1173111"/>
    <lineage>
        <taxon>Bacteria</taxon>
        <taxon>Bacillati</taxon>
        <taxon>Bacillota</taxon>
        <taxon>Bacilli</taxon>
        <taxon>Bacillales</taxon>
        <taxon>Thermoactinomycetaceae</taxon>
        <taxon>Lihuaxuella</taxon>
    </lineage>
</organism>
<dbReference type="OrthoDB" id="9792035at2"/>
<dbReference type="AlphaFoldDB" id="A0A1H8HC97"/>
<sequence length="211" mass="24772">MNITICATCGKQFEYLRKKGPARKYCSDECRNKQPRTVKNMTAENMTAVCVVCNAEFAPRYKSQKCCSRECGKKSAGQVLSQRFQTHICKHCGSEFKHKRSGRTKNIFCSRECAYNHRKGSTTSNKRKEYKDLLEEPKKNCGTKPYVEKKCRHCGTLFRTNYMAERRVYCSIKCSNRANALNRQKRLKGKFVERVFFNGYIRKRRRYMPNM</sequence>
<accession>A0A1H8HC97</accession>
<name>A0A1H8HC97_9BACL</name>
<dbReference type="EMBL" id="FOCQ01000026">
    <property type="protein sequence ID" value="SEN80587.1"/>
    <property type="molecule type" value="Genomic_DNA"/>
</dbReference>
<reference evidence="1 4" key="1">
    <citation type="submission" date="2016-10" db="EMBL/GenBank/DDBJ databases">
        <authorList>
            <person name="de Groot N.N."/>
        </authorList>
    </citation>
    <scope>NUCLEOTIDE SEQUENCE [LARGE SCALE GENOMIC DNA]</scope>
    <source>
        <strain evidence="1 4">DSM 46701</strain>
    </source>
</reference>
<dbReference type="EMBL" id="FOCQ01000013">
    <property type="protein sequence ID" value="SEN53599.1"/>
    <property type="molecule type" value="Genomic_DNA"/>
</dbReference>
<protein>
    <submittedName>
        <fullName evidence="1">Uncharacterized protein</fullName>
    </submittedName>
</protein>
<dbReference type="Proteomes" id="UP000199695">
    <property type="component" value="Unassembled WGS sequence"/>
</dbReference>
<gene>
    <name evidence="1" type="ORF">SAMN05444955_113134</name>
    <name evidence="2" type="ORF">SAMN05444955_12325</name>
    <name evidence="3" type="ORF">SAMN05444955_12617</name>
</gene>
<evidence type="ECO:0000313" key="3">
    <source>
        <dbReference type="EMBL" id="SEN80587.1"/>
    </source>
</evidence>
<dbReference type="RefSeq" id="WP_139179509.1">
    <property type="nucleotide sequence ID" value="NZ_FOCQ01000013.1"/>
</dbReference>
<evidence type="ECO:0000313" key="2">
    <source>
        <dbReference type="EMBL" id="SEN77988.1"/>
    </source>
</evidence>
<proteinExistence type="predicted"/>
<evidence type="ECO:0000313" key="4">
    <source>
        <dbReference type="Proteomes" id="UP000199695"/>
    </source>
</evidence>
<dbReference type="EMBL" id="FOCQ01000023">
    <property type="protein sequence ID" value="SEN77988.1"/>
    <property type="molecule type" value="Genomic_DNA"/>
</dbReference>
<evidence type="ECO:0000313" key="1">
    <source>
        <dbReference type="EMBL" id="SEN53599.1"/>
    </source>
</evidence>